<gene>
    <name evidence="2" type="ORF">SAMN05216388_10485</name>
</gene>
<dbReference type="EMBL" id="FOCX01000048">
    <property type="protein sequence ID" value="SEP22600.1"/>
    <property type="molecule type" value="Genomic_DNA"/>
</dbReference>
<name>A0A1H8W4S3_9EURY</name>
<organism evidence="2 3">
    <name type="scientific">Halorientalis persicus</name>
    <dbReference type="NCBI Taxonomy" id="1367881"/>
    <lineage>
        <taxon>Archaea</taxon>
        <taxon>Methanobacteriati</taxon>
        <taxon>Methanobacteriota</taxon>
        <taxon>Stenosarchaea group</taxon>
        <taxon>Halobacteria</taxon>
        <taxon>Halobacteriales</taxon>
        <taxon>Haloarculaceae</taxon>
        <taxon>Halorientalis</taxon>
    </lineage>
</organism>
<evidence type="ECO:0000313" key="2">
    <source>
        <dbReference type="EMBL" id="SEP22600.1"/>
    </source>
</evidence>
<keyword evidence="3" id="KW-1185">Reference proteome</keyword>
<dbReference type="Proteomes" id="UP000198775">
    <property type="component" value="Unassembled WGS sequence"/>
</dbReference>
<sequence length="65" mass="7147">MLTVKIPYSDVIDCNLGNETLVFANPNPVTHSEGTGKHENEPCKNRAQSLLGRKPKHDTQDTGTQ</sequence>
<evidence type="ECO:0000313" key="3">
    <source>
        <dbReference type="Proteomes" id="UP000198775"/>
    </source>
</evidence>
<reference evidence="3" key="1">
    <citation type="submission" date="2016-10" db="EMBL/GenBank/DDBJ databases">
        <authorList>
            <person name="Varghese N."/>
            <person name="Submissions S."/>
        </authorList>
    </citation>
    <scope>NUCLEOTIDE SEQUENCE [LARGE SCALE GENOMIC DNA]</scope>
    <source>
        <strain evidence="3">IBRC-M 10043</strain>
    </source>
</reference>
<proteinExistence type="predicted"/>
<protein>
    <submittedName>
        <fullName evidence="2">Uncharacterized protein</fullName>
    </submittedName>
</protein>
<feature type="compositionally biased region" description="Basic and acidic residues" evidence="1">
    <location>
        <begin position="34"/>
        <end position="44"/>
    </location>
</feature>
<accession>A0A1H8W4S3</accession>
<dbReference type="AlphaFoldDB" id="A0A1H8W4S3"/>
<feature type="region of interest" description="Disordered" evidence="1">
    <location>
        <begin position="25"/>
        <end position="65"/>
    </location>
</feature>
<evidence type="ECO:0000256" key="1">
    <source>
        <dbReference type="SAM" id="MobiDB-lite"/>
    </source>
</evidence>